<evidence type="ECO:0000313" key="2">
    <source>
        <dbReference type="EMBL" id="GET19969.1"/>
    </source>
</evidence>
<reference evidence="3 4" key="1">
    <citation type="submission" date="2018-03" db="EMBL/GenBank/DDBJ databases">
        <title>Genomic Encyclopedia of Archaeal and Bacterial Type Strains, Phase II (KMG-II): from individual species to whole genera.</title>
        <authorList>
            <person name="Goeker M."/>
        </authorList>
    </citation>
    <scope>NUCLEOTIDE SEQUENCE [LARGE SCALE GENOMIC DNA]</scope>
    <source>
        <strain evidence="3 4">DSM 27267</strain>
    </source>
</reference>
<name>A0A2P8CK55_9BACT</name>
<dbReference type="Proteomes" id="UP000396862">
    <property type="component" value="Unassembled WGS sequence"/>
</dbReference>
<dbReference type="Proteomes" id="UP000240621">
    <property type="component" value="Unassembled WGS sequence"/>
</dbReference>
<evidence type="ECO:0000313" key="5">
    <source>
        <dbReference type="Proteomes" id="UP000396862"/>
    </source>
</evidence>
<dbReference type="PANTHER" id="PTHR30327">
    <property type="entry name" value="UNCHARACTERIZED PROTEIN YQGE"/>
    <property type="match status" value="1"/>
</dbReference>
<dbReference type="AlphaFoldDB" id="A0A2P8CK55"/>
<comment type="caution">
    <text evidence="3">The sequence shown here is derived from an EMBL/GenBank/DDBJ whole genome shotgun (WGS) entry which is preliminary data.</text>
</comment>
<proteinExistence type="inferred from homology"/>
<reference evidence="2 5" key="2">
    <citation type="submission" date="2019-10" db="EMBL/GenBank/DDBJ databases">
        <title>Prolixibacter strains distinguished by the presence of nitrate reductase genes were adept at nitrate-dependent anaerobic corrosion of metallic iron and carbon steel.</title>
        <authorList>
            <person name="Iino T."/>
            <person name="Shono N."/>
            <person name="Ito K."/>
            <person name="Nakamura R."/>
            <person name="Sueoka K."/>
            <person name="Harayama S."/>
            <person name="Ohkuma M."/>
        </authorList>
    </citation>
    <scope>NUCLEOTIDE SEQUENCE [LARGE SCALE GENOMIC DNA]</scope>
    <source>
        <strain evidence="2 5">MIC1-1</strain>
    </source>
</reference>
<evidence type="ECO:0000256" key="1">
    <source>
        <dbReference type="ARBA" id="ARBA00009600"/>
    </source>
</evidence>
<dbReference type="SUPFAM" id="SSF143456">
    <property type="entry name" value="VC0467-like"/>
    <property type="match status" value="1"/>
</dbReference>
<evidence type="ECO:0000313" key="3">
    <source>
        <dbReference type="EMBL" id="PSK85350.1"/>
    </source>
</evidence>
<dbReference type="PANTHER" id="PTHR30327:SF1">
    <property type="entry name" value="UPF0301 PROTEIN YQGE"/>
    <property type="match status" value="1"/>
</dbReference>
<dbReference type="OrthoDB" id="9807486at2"/>
<accession>A0A2P8CK55</accession>
<evidence type="ECO:0000313" key="4">
    <source>
        <dbReference type="Proteomes" id="UP000240621"/>
    </source>
</evidence>
<dbReference type="InterPro" id="IPR003774">
    <property type="entry name" value="AlgH-like"/>
</dbReference>
<comment type="similarity">
    <text evidence="1">Belongs to the UPF0301 (AlgH) family.</text>
</comment>
<dbReference type="Gene3D" id="3.40.1740.10">
    <property type="entry name" value="VC0467-like"/>
    <property type="match status" value="1"/>
</dbReference>
<dbReference type="EMBL" id="BLAU01000001">
    <property type="protein sequence ID" value="GET19969.1"/>
    <property type="molecule type" value="Genomic_DNA"/>
</dbReference>
<sequence>MQFDFFKIESQIAPKQGRIIISEPFLPGNYFNRSAVLLVEHSTEGAVGFILNKPVDFPVHEFMNEFTNFETQVFIGGPVSTNMIYFIHTLGNLVPGSVKVMDDLYWGGDFDHLKTLISSGVVNPNQVRFFLGYSGWSEGQLEAEIKENSWLVAETNVKSIMGSDQNFWLESVKQVGGRYSMWQNFPEDPNWN</sequence>
<dbReference type="EMBL" id="PYGC01000001">
    <property type="protein sequence ID" value="PSK85350.1"/>
    <property type="molecule type" value="Genomic_DNA"/>
</dbReference>
<gene>
    <name evidence="3" type="ORF">CLV93_101305</name>
    <name evidence="2" type="ORF">JCM18694_02150</name>
</gene>
<dbReference type="Pfam" id="PF02622">
    <property type="entry name" value="DUF179"/>
    <property type="match status" value="1"/>
</dbReference>
<organism evidence="3 4">
    <name type="scientific">Prolixibacter denitrificans</name>
    <dbReference type="NCBI Taxonomy" id="1541063"/>
    <lineage>
        <taxon>Bacteria</taxon>
        <taxon>Pseudomonadati</taxon>
        <taxon>Bacteroidota</taxon>
        <taxon>Bacteroidia</taxon>
        <taxon>Marinilabiliales</taxon>
        <taxon>Prolixibacteraceae</taxon>
        <taxon>Prolixibacter</taxon>
    </lineage>
</organism>
<dbReference type="RefSeq" id="WP_106540400.1">
    <property type="nucleotide sequence ID" value="NZ_BLAU01000001.1"/>
</dbReference>
<dbReference type="GO" id="GO:0005829">
    <property type="term" value="C:cytosol"/>
    <property type="evidence" value="ECO:0007669"/>
    <property type="project" value="TreeGrafter"/>
</dbReference>
<protein>
    <submittedName>
        <fullName evidence="2 3">Transcriptional regulator</fullName>
    </submittedName>
</protein>
<keyword evidence="5" id="KW-1185">Reference proteome</keyword>